<dbReference type="RefSeq" id="WP_155704398.1">
    <property type="nucleotide sequence ID" value="NZ_CP034235.1"/>
</dbReference>
<dbReference type="InterPro" id="IPR012854">
    <property type="entry name" value="Cu_amine_oxidase-like_N"/>
</dbReference>
<dbReference type="AlphaFoldDB" id="A0A6B8RTP6"/>
<dbReference type="KEGG" id="ppsc:EHS13_32665"/>
<gene>
    <name evidence="2" type="ORF">EHS13_32665</name>
</gene>
<sequence length="630" mass="69120">MKRVISRILVLMVMVGLILPNTSGTVFGDSTLTPPKVVSVQSDGTPLMDDGSFWFVVGRLDVNRNFNLTQIAGGSGFGYGITKDGELIHWDNSQPSFVPDANNVKQINQYYWLKTDGTLWTTKNKEVKQLSAFKAASMFDEDNGRFIIVSTDGELLRYYDQTSKPAKLEQVANAGAIRKIQVYGDTAAVLYEDGKVVLYNTNHFDLKTLKPIPELMTTDGVDIELNGDQLLIAKKDGSVWASGGSGSSDKERFSLVQVSGIDQIQQIVSGNSSVSIYAQKTDGTWVGYQDGKTAPFTPIHVKSLKLTIPTRFPKVGDTIKPWITLEYDSGTKVDFPWGQADITIDQPHLLKLTDDGALKSLGVGDTNFTVQVNGVRQTMVITSSLKNVLENAKQVKGVTYVPIKSVFQALGGTSTYAATTKVYSIVVGDTTIEITKGSAKAKVNGEVVAMKGAPIENKGETLFASDLLTTALGAKLKWDAKKEQLNIAMGAGQLVVTAKLVTVAKPTNSSKMTEAPATGDMAGWKILKGHPYEKSIKIYFKADKKNQMTSLKVVDIRVVNLKQKVSWTDELGRKHVNTVGEMYSVFAAYSNRYTSNYLYNLFGDFYLNWLSPDSYNAEYLVEDYLRGFGQ</sequence>
<dbReference type="SUPFAM" id="SSF55383">
    <property type="entry name" value="Copper amine oxidase, domain N"/>
    <property type="match status" value="1"/>
</dbReference>
<dbReference type="Proteomes" id="UP000426246">
    <property type="component" value="Chromosome"/>
</dbReference>
<dbReference type="Gene3D" id="2.130.10.30">
    <property type="entry name" value="Regulator of chromosome condensation 1/beta-lactamase-inhibitor protein II"/>
    <property type="match status" value="1"/>
</dbReference>
<dbReference type="Gene3D" id="3.30.457.10">
    <property type="entry name" value="Copper amine oxidase-like, N-terminal domain"/>
    <property type="match status" value="1"/>
</dbReference>
<accession>A0A6B8RTP6</accession>
<protein>
    <submittedName>
        <fullName evidence="2">Copper amine oxidase N-terminal domain-containing protein</fullName>
    </submittedName>
</protein>
<reference evidence="3" key="1">
    <citation type="submission" date="2018-11" db="EMBL/GenBank/DDBJ databases">
        <title>Complete genome sequence of Paenibacillus sp. ML311-T8.</title>
        <authorList>
            <person name="Nam Y.-D."/>
            <person name="Kang J."/>
            <person name="Chung W.-H."/>
            <person name="Park Y.S."/>
        </authorList>
    </citation>
    <scope>NUCLEOTIDE SEQUENCE [LARGE SCALE GENOMIC DNA]</scope>
    <source>
        <strain evidence="3">ML311-T8</strain>
    </source>
</reference>
<evidence type="ECO:0000313" key="2">
    <source>
        <dbReference type="EMBL" id="QGQ99279.1"/>
    </source>
</evidence>
<dbReference type="OrthoDB" id="9780101at2"/>
<proteinExistence type="predicted"/>
<evidence type="ECO:0000259" key="1">
    <source>
        <dbReference type="Pfam" id="PF07833"/>
    </source>
</evidence>
<dbReference type="InterPro" id="IPR036582">
    <property type="entry name" value="Mao_N_sf"/>
</dbReference>
<evidence type="ECO:0000313" key="3">
    <source>
        <dbReference type="Proteomes" id="UP000426246"/>
    </source>
</evidence>
<feature type="domain" description="Copper amine oxidase-like N-terminal" evidence="1">
    <location>
        <begin position="395"/>
        <end position="486"/>
    </location>
</feature>
<name>A0A6B8RTP6_9BACL</name>
<organism evidence="2 3">
    <name type="scientific">Paenibacillus psychroresistens</name>
    <dbReference type="NCBI Taxonomy" id="1778678"/>
    <lineage>
        <taxon>Bacteria</taxon>
        <taxon>Bacillati</taxon>
        <taxon>Bacillota</taxon>
        <taxon>Bacilli</taxon>
        <taxon>Bacillales</taxon>
        <taxon>Paenibacillaceae</taxon>
        <taxon>Paenibacillus</taxon>
    </lineage>
</organism>
<dbReference type="SUPFAM" id="SSF50985">
    <property type="entry name" value="RCC1/BLIP-II"/>
    <property type="match status" value="1"/>
</dbReference>
<keyword evidence="3" id="KW-1185">Reference proteome</keyword>
<dbReference type="Pfam" id="PF07833">
    <property type="entry name" value="Cu_amine_oxidN1"/>
    <property type="match status" value="1"/>
</dbReference>
<dbReference type="InterPro" id="IPR009091">
    <property type="entry name" value="RCC1/BLIP-II"/>
</dbReference>
<dbReference type="EMBL" id="CP034235">
    <property type="protein sequence ID" value="QGQ99279.1"/>
    <property type="molecule type" value="Genomic_DNA"/>
</dbReference>